<feature type="region of interest" description="Disordered" evidence="1">
    <location>
        <begin position="43"/>
        <end position="103"/>
    </location>
</feature>
<dbReference type="RefSeq" id="XP_060431378.1">
    <property type="nucleotide sequence ID" value="XM_060578256.1"/>
</dbReference>
<gene>
    <name evidence="2" type="ORF">BDP55DRAFT_714008</name>
</gene>
<feature type="compositionally biased region" description="Polar residues" evidence="1">
    <location>
        <begin position="88"/>
        <end position="99"/>
    </location>
</feature>
<feature type="compositionally biased region" description="Basic residues" evidence="1">
    <location>
        <begin position="64"/>
        <end position="74"/>
    </location>
</feature>
<accession>A0AAJ0AQ53</accession>
<reference evidence="2" key="1">
    <citation type="submission" date="2021-06" db="EMBL/GenBank/DDBJ databases">
        <title>Comparative genomics, transcriptomics and evolutionary studies reveal genomic signatures of adaptation to plant cell wall in hemibiotrophic fungi.</title>
        <authorList>
            <consortium name="DOE Joint Genome Institute"/>
            <person name="Baroncelli R."/>
            <person name="Diaz J.F."/>
            <person name="Benocci T."/>
            <person name="Peng M."/>
            <person name="Battaglia E."/>
            <person name="Haridas S."/>
            <person name="Andreopoulos W."/>
            <person name="Labutti K."/>
            <person name="Pangilinan J."/>
            <person name="Floch G.L."/>
            <person name="Makela M.R."/>
            <person name="Henrissat B."/>
            <person name="Grigoriev I.V."/>
            <person name="Crouch J.A."/>
            <person name="De Vries R.P."/>
            <person name="Sukno S.A."/>
            <person name="Thon M.R."/>
        </authorList>
    </citation>
    <scope>NUCLEOTIDE SEQUENCE</scope>
    <source>
        <strain evidence="2">CBS 193.32</strain>
    </source>
</reference>
<keyword evidence="3" id="KW-1185">Reference proteome</keyword>
<evidence type="ECO:0000313" key="2">
    <source>
        <dbReference type="EMBL" id="KAK1687683.1"/>
    </source>
</evidence>
<sequence length="224" mass="24481">MGIDWAWLRYARLPNISLLSAVVRTRPIPSISLLPYLSSGSSLHLTPPQRDPMQAPSYPSTQQRKTRSQRKQRLPQRNSVNAPIEPSPLQNISRLPTTTRSRESARGVVNGIAAYGRSVCFEEAWGGVGCADETETDVHKSRSGEDITSQGWVDGGKGCSRENLPFWSLRCPSRTLVGTNVVDLLKDEGGYTVAYEDADLGVSHLEGFEGRDDVVDVDAGVVEG</sequence>
<evidence type="ECO:0000313" key="3">
    <source>
        <dbReference type="Proteomes" id="UP001224890"/>
    </source>
</evidence>
<protein>
    <submittedName>
        <fullName evidence="2">Uncharacterized protein</fullName>
    </submittedName>
</protein>
<organism evidence="2 3">
    <name type="scientific">Colletotrichum godetiae</name>
    <dbReference type="NCBI Taxonomy" id="1209918"/>
    <lineage>
        <taxon>Eukaryota</taxon>
        <taxon>Fungi</taxon>
        <taxon>Dikarya</taxon>
        <taxon>Ascomycota</taxon>
        <taxon>Pezizomycotina</taxon>
        <taxon>Sordariomycetes</taxon>
        <taxon>Hypocreomycetidae</taxon>
        <taxon>Glomerellales</taxon>
        <taxon>Glomerellaceae</taxon>
        <taxon>Colletotrichum</taxon>
        <taxon>Colletotrichum acutatum species complex</taxon>
    </lineage>
</organism>
<proteinExistence type="predicted"/>
<dbReference type="EMBL" id="JAHMHR010000014">
    <property type="protein sequence ID" value="KAK1687683.1"/>
    <property type="molecule type" value="Genomic_DNA"/>
</dbReference>
<dbReference type="AlphaFoldDB" id="A0AAJ0AQ53"/>
<comment type="caution">
    <text evidence="2">The sequence shown here is derived from an EMBL/GenBank/DDBJ whole genome shotgun (WGS) entry which is preliminary data.</text>
</comment>
<evidence type="ECO:0000256" key="1">
    <source>
        <dbReference type="SAM" id="MobiDB-lite"/>
    </source>
</evidence>
<dbReference type="GeneID" id="85462782"/>
<name>A0AAJ0AQ53_9PEZI</name>
<dbReference type="Proteomes" id="UP001224890">
    <property type="component" value="Unassembled WGS sequence"/>
</dbReference>